<dbReference type="SUPFAM" id="SSF55874">
    <property type="entry name" value="ATPase domain of HSP90 chaperone/DNA topoisomerase II/histidine kinase"/>
    <property type="match status" value="1"/>
</dbReference>
<keyword evidence="4" id="KW-1185">Reference proteome</keyword>
<proteinExistence type="predicted"/>
<keyword evidence="1" id="KW-0812">Transmembrane</keyword>
<name>A0ABW5TRG7_9SPHI</name>
<dbReference type="InterPro" id="IPR036890">
    <property type="entry name" value="HATPase_C_sf"/>
</dbReference>
<keyword evidence="1" id="KW-1133">Transmembrane helix</keyword>
<gene>
    <name evidence="3" type="ORF">ACFSSE_08195</name>
</gene>
<dbReference type="EC" id="2.7.13.3" evidence="3"/>
<organism evidence="3 4">
    <name type="scientific">Pedobacter alpinus</name>
    <dbReference type="NCBI Taxonomy" id="1590643"/>
    <lineage>
        <taxon>Bacteria</taxon>
        <taxon>Pseudomonadati</taxon>
        <taxon>Bacteroidota</taxon>
        <taxon>Sphingobacteriia</taxon>
        <taxon>Sphingobacteriales</taxon>
        <taxon>Sphingobacteriaceae</taxon>
        <taxon>Pedobacter</taxon>
    </lineage>
</organism>
<evidence type="ECO:0000313" key="3">
    <source>
        <dbReference type="EMBL" id="MFD2731686.1"/>
    </source>
</evidence>
<dbReference type="GO" id="GO:0004673">
    <property type="term" value="F:protein histidine kinase activity"/>
    <property type="evidence" value="ECO:0007669"/>
    <property type="project" value="UniProtKB-EC"/>
</dbReference>
<dbReference type="InterPro" id="IPR050640">
    <property type="entry name" value="Bact_2-comp_sensor_kinase"/>
</dbReference>
<sequence length="346" mass="39564">MKDLFKCFLNGLKLGIVVAFVLTVFYLVSAKTVQWSYIGVTLMFSVTIATFISFLIKMVDNYRAKYQPKNFYMIWALYYLAALIGMSVASEICLFILNIFILHIDYNLFADPKQLLINLIISLIVTTIVGVYQSQRTNLEIRLKEKELDIVKLNQMKTLAELQTLQSKINPHFLYNSLNSIASLIHIDADKAEEMTLKLSKLFRYSINTQNENFTSVKEEVEIIETYLDIERVRFGNRIQFILAIEEGALNESLPRFILQPLVENALKHGLNDMIDGGELKLTVEKLDGELTLTVADNGKPFPTELNSGYGLQSTYEKLQLLYGDKYSLQITNSPEKQIKITIPKL</sequence>
<dbReference type="Proteomes" id="UP001597546">
    <property type="component" value="Unassembled WGS sequence"/>
</dbReference>
<feature type="domain" description="Signal transduction histidine kinase internal region" evidence="2">
    <location>
        <begin position="160"/>
        <end position="239"/>
    </location>
</feature>
<evidence type="ECO:0000256" key="1">
    <source>
        <dbReference type="SAM" id="Phobius"/>
    </source>
</evidence>
<feature type="transmembrane region" description="Helical" evidence="1">
    <location>
        <begin position="35"/>
        <end position="56"/>
    </location>
</feature>
<dbReference type="PANTHER" id="PTHR34220:SF7">
    <property type="entry name" value="SENSOR HISTIDINE KINASE YPDA"/>
    <property type="match status" value="1"/>
</dbReference>
<evidence type="ECO:0000313" key="4">
    <source>
        <dbReference type="Proteomes" id="UP001597546"/>
    </source>
</evidence>
<keyword evidence="1" id="KW-0472">Membrane</keyword>
<comment type="caution">
    <text evidence="3">The sequence shown here is derived from an EMBL/GenBank/DDBJ whole genome shotgun (WGS) entry which is preliminary data.</text>
</comment>
<dbReference type="EMBL" id="JBHULV010000024">
    <property type="protein sequence ID" value="MFD2731686.1"/>
    <property type="molecule type" value="Genomic_DNA"/>
</dbReference>
<accession>A0ABW5TRG7</accession>
<dbReference type="PANTHER" id="PTHR34220">
    <property type="entry name" value="SENSOR HISTIDINE KINASE YPDA"/>
    <property type="match status" value="1"/>
</dbReference>
<dbReference type="InterPro" id="IPR010559">
    <property type="entry name" value="Sig_transdc_His_kin_internal"/>
</dbReference>
<reference evidence="4" key="1">
    <citation type="journal article" date="2019" name="Int. J. Syst. Evol. Microbiol.">
        <title>The Global Catalogue of Microorganisms (GCM) 10K type strain sequencing project: providing services to taxonomists for standard genome sequencing and annotation.</title>
        <authorList>
            <consortium name="The Broad Institute Genomics Platform"/>
            <consortium name="The Broad Institute Genome Sequencing Center for Infectious Disease"/>
            <person name="Wu L."/>
            <person name="Ma J."/>
        </authorList>
    </citation>
    <scope>NUCLEOTIDE SEQUENCE [LARGE SCALE GENOMIC DNA]</scope>
    <source>
        <strain evidence="4">KCTC 42456</strain>
    </source>
</reference>
<dbReference type="Gene3D" id="3.30.565.10">
    <property type="entry name" value="Histidine kinase-like ATPase, C-terminal domain"/>
    <property type="match status" value="1"/>
</dbReference>
<feature type="transmembrane region" description="Helical" evidence="1">
    <location>
        <begin position="115"/>
        <end position="132"/>
    </location>
</feature>
<keyword evidence="3" id="KW-0418">Kinase</keyword>
<dbReference type="RefSeq" id="WP_379045742.1">
    <property type="nucleotide sequence ID" value="NZ_JBHSKW010000056.1"/>
</dbReference>
<feature type="transmembrane region" description="Helical" evidence="1">
    <location>
        <begin position="77"/>
        <end position="103"/>
    </location>
</feature>
<dbReference type="Pfam" id="PF06580">
    <property type="entry name" value="His_kinase"/>
    <property type="match status" value="1"/>
</dbReference>
<keyword evidence="3" id="KW-0808">Transferase</keyword>
<feature type="transmembrane region" description="Helical" evidence="1">
    <location>
        <begin position="12"/>
        <end position="29"/>
    </location>
</feature>
<evidence type="ECO:0000259" key="2">
    <source>
        <dbReference type="Pfam" id="PF06580"/>
    </source>
</evidence>
<protein>
    <submittedName>
        <fullName evidence="3">Sensor histidine kinase</fullName>
        <ecNumber evidence="3">2.7.13.3</ecNumber>
    </submittedName>
</protein>